<accession>A0A7X6BAC5</accession>
<name>A0A7X6BAC5_9SPHN</name>
<comment type="caution">
    <text evidence="1">The sequence shown here is derived from an EMBL/GenBank/DDBJ whole genome shotgun (WGS) entry which is preliminary data.</text>
</comment>
<dbReference type="Pfam" id="PF11017">
    <property type="entry name" value="DUF2855"/>
    <property type="match status" value="1"/>
</dbReference>
<dbReference type="Proteomes" id="UP000535078">
    <property type="component" value="Unassembled WGS sequence"/>
</dbReference>
<gene>
    <name evidence="1" type="ORF">GGR90_003193</name>
</gene>
<evidence type="ECO:0000313" key="2">
    <source>
        <dbReference type="Proteomes" id="UP000535078"/>
    </source>
</evidence>
<evidence type="ECO:0000313" key="1">
    <source>
        <dbReference type="EMBL" id="NJB90991.1"/>
    </source>
</evidence>
<sequence length="368" mass="39602">MSAARWAIDIDRDDITQAILVDDQDAPLAPGQVRVHLDSYAMTANNITYAVFGKPAGLFGSDQGYWDFFATRDTPGRLPVWGFATVTESHAEGVAPGDRFYGYYPMAESAVLTVGKAGPGGFTDVTPRRTTLPPIYNNYQRIEALEGYRAADHDYWPVFRPLFLTGWLIADQFEDEGDYGAAQILIASASSKTAIGLGFTLKRRPEPRPETVGLTSAANVDTLAAQGIYDRVISYDQIMTLSAATPAALVDMAGNGAVTRVVHSHFGNNLKSSIVVGKSHWDAQADVEGLPGPERQGFFAPGRSQKRIADWGGAAFGQKIAEAWLAFMDVAPRLTSIDKHSGGDAALAAYREMLSGQADPQKGIVVAP</sequence>
<protein>
    <recommendedName>
        <fullName evidence="3">DUF2855 domain-containing protein</fullName>
    </recommendedName>
</protein>
<dbReference type="EMBL" id="JAATIT010000004">
    <property type="protein sequence ID" value="NJB90991.1"/>
    <property type="molecule type" value="Genomic_DNA"/>
</dbReference>
<dbReference type="InterPro" id="IPR021276">
    <property type="entry name" value="DUF2855"/>
</dbReference>
<proteinExistence type="predicted"/>
<dbReference type="RefSeq" id="WP_167922348.1">
    <property type="nucleotide sequence ID" value="NZ_JAATIT010000004.1"/>
</dbReference>
<keyword evidence="2" id="KW-1185">Reference proteome</keyword>
<evidence type="ECO:0008006" key="3">
    <source>
        <dbReference type="Google" id="ProtNLM"/>
    </source>
</evidence>
<organism evidence="1 2">
    <name type="scientific">Sphingopyxis italica</name>
    <dbReference type="NCBI Taxonomy" id="1129133"/>
    <lineage>
        <taxon>Bacteria</taxon>
        <taxon>Pseudomonadati</taxon>
        <taxon>Pseudomonadota</taxon>
        <taxon>Alphaproteobacteria</taxon>
        <taxon>Sphingomonadales</taxon>
        <taxon>Sphingomonadaceae</taxon>
        <taxon>Sphingopyxis</taxon>
    </lineage>
</organism>
<dbReference type="AlphaFoldDB" id="A0A7X6BAC5"/>
<reference evidence="1 2" key="1">
    <citation type="submission" date="2020-03" db="EMBL/GenBank/DDBJ databases">
        <title>Genomic Encyclopedia of Type Strains, Phase IV (KMG-IV): sequencing the most valuable type-strain genomes for metagenomic binning, comparative biology and taxonomic classification.</title>
        <authorList>
            <person name="Goeker M."/>
        </authorList>
    </citation>
    <scope>NUCLEOTIDE SEQUENCE [LARGE SCALE GENOMIC DNA]</scope>
    <source>
        <strain evidence="1 2">DSM 25229</strain>
    </source>
</reference>